<feature type="compositionally biased region" description="Basic and acidic residues" evidence="1">
    <location>
        <begin position="11"/>
        <end position="23"/>
    </location>
</feature>
<feature type="compositionally biased region" description="Low complexity" evidence="1">
    <location>
        <begin position="33"/>
        <end position="43"/>
    </location>
</feature>
<dbReference type="Proteomes" id="UP000046395">
    <property type="component" value="Unassembled WGS sequence"/>
</dbReference>
<accession>A0A5S6Q8A4</accession>
<dbReference type="WBParaSite" id="TMUE_1000003536.1">
    <property type="protein sequence ID" value="TMUE_1000003536.1"/>
    <property type="gene ID" value="WBGene00287840"/>
</dbReference>
<evidence type="ECO:0000313" key="2">
    <source>
        <dbReference type="Proteomes" id="UP000046395"/>
    </source>
</evidence>
<evidence type="ECO:0000313" key="3">
    <source>
        <dbReference type="WBParaSite" id="TMUE_1000003536.1"/>
    </source>
</evidence>
<keyword evidence="2" id="KW-1185">Reference proteome</keyword>
<name>A0A5S6Q8A4_TRIMR</name>
<evidence type="ECO:0000256" key="1">
    <source>
        <dbReference type="SAM" id="MobiDB-lite"/>
    </source>
</evidence>
<feature type="region of interest" description="Disordered" evidence="1">
    <location>
        <begin position="1"/>
        <end position="77"/>
    </location>
</feature>
<protein>
    <submittedName>
        <fullName evidence="3">Uncharacterized protein</fullName>
    </submittedName>
</protein>
<organism evidence="2 3">
    <name type="scientific">Trichuris muris</name>
    <name type="common">Mouse whipworm</name>
    <dbReference type="NCBI Taxonomy" id="70415"/>
    <lineage>
        <taxon>Eukaryota</taxon>
        <taxon>Metazoa</taxon>
        <taxon>Ecdysozoa</taxon>
        <taxon>Nematoda</taxon>
        <taxon>Enoplea</taxon>
        <taxon>Dorylaimia</taxon>
        <taxon>Trichinellida</taxon>
        <taxon>Trichuridae</taxon>
        <taxon>Trichuris</taxon>
    </lineage>
</organism>
<dbReference type="AlphaFoldDB" id="A0A5S6Q8A4"/>
<proteinExistence type="predicted"/>
<reference evidence="3" key="1">
    <citation type="submission" date="2019-12" db="UniProtKB">
        <authorList>
            <consortium name="WormBaseParasite"/>
        </authorList>
    </citation>
    <scope>IDENTIFICATION</scope>
</reference>
<sequence>MGDSCIIDNTEESKKEDERKSTEEQVDQLQTANGSSTTSNGTRRPLDLSLGYNVQTSDRVSKKRKQDYDKTSSSAHEAATRLPTTSYFHGLGSMSPHYGNLLASAEFGNGSNYSTNPYMTGAGFNFSLLSGADRNRLSDMSMKRFEGDLLTKRLFQIDVRAIRQLVASYRDAAALLIRTADELELFASTKH</sequence>